<keyword evidence="2" id="KW-1185">Reference proteome</keyword>
<evidence type="ECO:0000313" key="1">
    <source>
        <dbReference type="EMBL" id="KIL50823.1"/>
    </source>
</evidence>
<sequence>MTDIHYTLPRKSYKDDLKEREEFIKKIEDEAKDNVNQKPSIAPKLKERYEMLNRILEETK</sequence>
<proteinExistence type="predicted"/>
<dbReference type="AlphaFoldDB" id="A0A0C2W438"/>
<dbReference type="PATRIC" id="fig|220754.4.peg.722"/>
<evidence type="ECO:0000313" key="2">
    <source>
        <dbReference type="Proteomes" id="UP000031972"/>
    </source>
</evidence>
<dbReference type="Proteomes" id="UP000031972">
    <property type="component" value="Unassembled WGS sequence"/>
</dbReference>
<accession>A0A0C2W438</accession>
<protein>
    <submittedName>
        <fullName evidence="1">Uncharacterized protein</fullName>
    </submittedName>
</protein>
<reference evidence="1 2" key="1">
    <citation type="submission" date="2015-01" db="EMBL/GenBank/DDBJ databases">
        <title>Jeotgalibacillus campisalis genome sequencing.</title>
        <authorList>
            <person name="Goh K.M."/>
            <person name="Chan K.-G."/>
            <person name="Yaakop A.S."/>
            <person name="Ee R."/>
            <person name="Gan H.M."/>
            <person name="Chan C.S."/>
        </authorList>
    </citation>
    <scope>NUCLEOTIDE SEQUENCE [LARGE SCALE GENOMIC DNA]</scope>
    <source>
        <strain evidence="1 2">SF-57</strain>
    </source>
</reference>
<name>A0A0C2W438_9BACL</name>
<gene>
    <name evidence="1" type="ORF">KR50_07040</name>
</gene>
<dbReference type="EMBL" id="JXRR01000008">
    <property type="protein sequence ID" value="KIL50823.1"/>
    <property type="molecule type" value="Genomic_DNA"/>
</dbReference>
<organism evidence="1 2">
    <name type="scientific">Jeotgalibacillus campisalis</name>
    <dbReference type="NCBI Taxonomy" id="220754"/>
    <lineage>
        <taxon>Bacteria</taxon>
        <taxon>Bacillati</taxon>
        <taxon>Bacillota</taxon>
        <taxon>Bacilli</taxon>
        <taxon>Bacillales</taxon>
        <taxon>Caryophanaceae</taxon>
        <taxon>Jeotgalibacillus</taxon>
    </lineage>
</organism>
<dbReference type="RefSeq" id="WP_041054956.1">
    <property type="nucleotide sequence ID" value="NZ_JXRR01000008.1"/>
</dbReference>
<comment type="caution">
    <text evidence="1">The sequence shown here is derived from an EMBL/GenBank/DDBJ whole genome shotgun (WGS) entry which is preliminary data.</text>
</comment>